<keyword evidence="3" id="KW-0808">Transferase</keyword>
<keyword evidence="1" id="KW-0812">Transmembrane</keyword>
<protein>
    <submittedName>
        <fullName evidence="3">Bifunctional heparan sulfate N-deacetylase/N-sulfotransferase</fullName>
    </submittedName>
</protein>
<dbReference type="EMBL" id="GL436272">
    <property type="protein sequence ID" value="EFN72148.1"/>
    <property type="molecule type" value="Genomic_DNA"/>
</dbReference>
<evidence type="ECO:0000259" key="2">
    <source>
        <dbReference type="Pfam" id="PF25119"/>
    </source>
</evidence>
<sequence>MVIRPDGLKTTPIDGAISCCLQNGDRRAFSKVQQVVYESSMLRRHRCYPIDGRRDLIRDRSRPVGSKLSDRRTRASSSETIVMRITANEAGVPLLGAVGPRYVVKQATVKRCVLALLLISVASIFYYTHYIISSGSLSSLIHRDTRPEPAIRCSTLRGATRLPSAPDHRSEARLRIDPKVLVFVETLYSRLGREIAELLVYNRIKELGPRKDNRPTTIPPICAREKHEGDSTERELIVAAARLLYPVQFHNRYRYPRVEREYGGLPALWPHIVHLCARQANFVVGDCETQIWKASHPESCSPQACEREFKIRTVLLTNLQISARASPTSTPATAALMRFYVDERALDERGINGIVESTVRGFIDPFPAMPETTSQLMSYRIRIGRQL</sequence>
<evidence type="ECO:0000256" key="1">
    <source>
        <dbReference type="SAM" id="Phobius"/>
    </source>
</evidence>
<dbReference type="STRING" id="104421.E2A345"/>
<name>E2A345_CAMFO</name>
<proteinExistence type="predicted"/>
<feature type="domain" description="Heparan sulfate-N-deacetylase N-terminal" evidence="2">
    <location>
        <begin position="176"/>
        <end position="205"/>
    </location>
</feature>
<evidence type="ECO:0000313" key="4">
    <source>
        <dbReference type="Proteomes" id="UP000000311"/>
    </source>
</evidence>
<keyword evidence="1" id="KW-0472">Membrane</keyword>
<accession>E2A345</accession>
<evidence type="ECO:0000313" key="3">
    <source>
        <dbReference type="EMBL" id="EFN72148.1"/>
    </source>
</evidence>
<keyword evidence="1" id="KW-1133">Transmembrane helix</keyword>
<dbReference type="Pfam" id="PF25119">
    <property type="entry name" value="HSNSD_N"/>
    <property type="match status" value="1"/>
</dbReference>
<keyword evidence="4" id="KW-1185">Reference proteome</keyword>
<dbReference type="AlphaFoldDB" id="E2A345"/>
<gene>
    <name evidence="3" type="ORF">EAG_15989</name>
</gene>
<dbReference type="InParanoid" id="E2A345"/>
<dbReference type="InterPro" id="IPR056793">
    <property type="entry name" value="HSNSD_N"/>
</dbReference>
<dbReference type="OrthoDB" id="8958249at2759"/>
<dbReference type="GO" id="GO:0016740">
    <property type="term" value="F:transferase activity"/>
    <property type="evidence" value="ECO:0007669"/>
    <property type="project" value="UniProtKB-KW"/>
</dbReference>
<dbReference type="Proteomes" id="UP000000311">
    <property type="component" value="Unassembled WGS sequence"/>
</dbReference>
<reference evidence="3 4" key="1">
    <citation type="journal article" date="2010" name="Science">
        <title>Genomic comparison of the ants Camponotus floridanus and Harpegnathos saltator.</title>
        <authorList>
            <person name="Bonasio R."/>
            <person name="Zhang G."/>
            <person name="Ye C."/>
            <person name="Mutti N.S."/>
            <person name="Fang X."/>
            <person name="Qin N."/>
            <person name="Donahue G."/>
            <person name="Yang P."/>
            <person name="Li Q."/>
            <person name="Li C."/>
            <person name="Zhang P."/>
            <person name="Huang Z."/>
            <person name="Berger S.L."/>
            <person name="Reinberg D."/>
            <person name="Wang J."/>
            <person name="Liebig J."/>
        </authorList>
    </citation>
    <scope>NUCLEOTIDE SEQUENCE [LARGE SCALE GENOMIC DNA]</scope>
    <source>
        <strain evidence="4">C129</strain>
    </source>
</reference>
<feature type="transmembrane region" description="Helical" evidence="1">
    <location>
        <begin position="112"/>
        <end position="132"/>
    </location>
</feature>
<organism evidence="4">
    <name type="scientific">Camponotus floridanus</name>
    <name type="common">Florida carpenter ant</name>
    <dbReference type="NCBI Taxonomy" id="104421"/>
    <lineage>
        <taxon>Eukaryota</taxon>
        <taxon>Metazoa</taxon>
        <taxon>Ecdysozoa</taxon>
        <taxon>Arthropoda</taxon>
        <taxon>Hexapoda</taxon>
        <taxon>Insecta</taxon>
        <taxon>Pterygota</taxon>
        <taxon>Neoptera</taxon>
        <taxon>Endopterygota</taxon>
        <taxon>Hymenoptera</taxon>
        <taxon>Apocrita</taxon>
        <taxon>Aculeata</taxon>
        <taxon>Formicoidea</taxon>
        <taxon>Formicidae</taxon>
        <taxon>Formicinae</taxon>
        <taxon>Camponotus</taxon>
    </lineage>
</organism>